<name>A0ABY4YK27_9MICO</name>
<reference evidence="1" key="1">
    <citation type="submission" date="2022-06" db="EMBL/GenBank/DDBJ databases">
        <title>Ornithinimicrobium JY.X270.</title>
        <authorList>
            <person name="Huang Y."/>
        </authorList>
    </citation>
    <scope>NUCLEOTIDE SEQUENCE</scope>
    <source>
        <strain evidence="1">JY.X270</strain>
    </source>
</reference>
<dbReference type="RefSeq" id="WP_252621387.1">
    <property type="nucleotide sequence ID" value="NZ_CP099490.1"/>
</dbReference>
<accession>A0ABY4YK27</accession>
<dbReference type="SUPFAM" id="SSF52540">
    <property type="entry name" value="P-loop containing nucleoside triphosphate hydrolases"/>
    <property type="match status" value="1"/>
</dbReference>
<gene>
    <name evidence="1" type="ORF">NF557_01755</name>
</gene>
<keyword evidence="2" id="KW-1185">Reference proteome</keyword>
<proteinExistence type="predicted"/>
<dbReference type="Gene3D" id="3.40.50.300">
    <property type="entry name" value="P-loop containing nucleotide triphosphate hydrolases"/>
    <property type="match status" value="1"/>
</dbReference>
<protein>
    <submittedName>
        <fullName evidence="1">Uncharacterized protein</fullName>
    </submittedName>
</protein>
<organism evidence="1 2">
    <name type="scientific">Ornithinimicrobium cryptoxanthini</name>
    <dbReference type="NCBI Taxonomy" id="2934161"/>
    <lineage>
        <taxon>Bacteria</taxon>
        <taxon>Bacillati</taxon>
        <taxon>Actinomycetota</taxon>
        <taxon>Actinomycetes</taxon>
        <taxon>Micrococcales</taxon>
        <taxon>Ornithinimicrobiaceae</taxon>
        <taxon>Ornithinimicrobium</taxon>
    </lineage>
</organism>
<dbReference type="InterPro" id="IPR027417">
    <property type="entry name" value="P-loop_NTPase"/>
</dbReference>
<dbReference type="Proteomes" id="UP001056535">
    <property type="component" value="Chromosome"/>
</dbReference>
<evidence type="ECO:0000313" key="2">
    <source>
        <dbReference type="Proteomes" id="UP001056535"/>
    </source>
</evidence>
<dbReference type="EMBL" id="CP099490">
    <property type="protein sequence ID" value="USQ76683.1"/>
    <property type="molecule type" value="Genomic_DNA"/>
</dbReference>
<sequence length="209" mass="21140">MRAAAAGLDVVLVDGNPWGGGLDIMAGLDVEPGLRWADLGGVLGDVDPGRLVDALPVGPERVRCLSWGADPPDSASSDPEPVLSALRRAAGLVVLDLPGPAPGLAHQQWWGSCDELVLVVEASVVGIGSATAIAAEAHQLTGVVLRSPSVLEDAELQTAVGAAVLSRLGDDSTVHRCLERGDPVGAQPGPLSDAADEVLVAVLPGLRAA</sequence>
<evidence type="ECO:0000313" key="1">
    <source>
        <dbReference type="EMBL" id="USQ76683.1"/>
    </source>
</evidence>